<evidence type="ECO:0000313" key="3">
    <source>
        <dbReference type="Proteomes" id="UP000075455"/>
    </source>
</evidence>
<dbReference type="Proteomes" id="UP000075455">
    <property type="component" value="Unassembled WGS sequence"/>
</dbReference>
<keyword evidence="1" id="KW-0472">Membrane</keyword>
<dbReference type="AlphaFoldDB" id="A0A150L5G5"/>
<sequence length="51" mass="5869">MITEIILSLFFAILSEKGLWKRISIVLGILIGLFYFFGIEVMRILFQGNGF</sequence>
<reference evidence="2 3" key="1">
    <citation type="submission" date="2016-01" db="EMBL/GenBank/DDBJ databases">
        <title>Draft Genome Sequences of Seven Thermophilic Sporeformers Isolated from Foods.</title>
        <authorList>
            <person name="Berendsen E.M."/>
            <person name="Wells-Bennik M.H."/>
            <person name="Krawcyk A.O."/>
            <person name="De Jong A."/>
            <person name="Holsappel S."/>
            <person name="Eijlander R.T."/>
            <person name="Kuipers O.P."/>
        </authorList>
    </citation>
    <scope>NUCLEOTIDE SEQUENCE [LARGE SCALE GENOMIC DNA]</scope>
    <source>
        <strain evidence="2 3">B4119</strain>
    </source>
</reference>
<evidence type="ECO:0000256" key="1">
    <source>
        <dbReference type="SAM" id="Phobius"/>
    </source>
</evidence>
<gene>
    <name evidence="2" type="ORF">B4119_4326</name>
</gene>
<keyword evidence="1" id="KW-0812">Transmembrane</keyword>
<protein>
    <submittedName>
        <fullName evidence="2">Uncharacterized protein</fullName>
    </submittedName>
</protein>
<proteinExistence type="predicted"/>
<accession>A0A150L5G5</accession>
<evidence type="ECO:0000313" key="2">
    <source>
        <dbReference type="EMBL" id="KYD07547.1"/>
    </source>
</evidence>
<dbReference type="EMBL" id="LQYS01000115">
    <property type="protein sequence ID" value="KYD07547.1"/>
    <property type="molecule type" value="Genomic_DNA"/>
</dbReference>
<comment type="caution">
    <text evidence="2">The sequence shown here is derived from an EMBL/GenBank/DDBJ whole genome shotgun (WGS) entry which is preliminary data.</text>
</comment>
<dbReference type="PATRIC" id="fig|81408.3.peg.1116"/>
<feature type="transmembrane region" description="Helical" evidence="1">
    <location>
        <begin position="23"/>
        <end position="46"/>
    </location>
</feature>
<organism evidence="2 3">
    <name type="scientific">Saccharococcus caldoxylosilyticus</name>
    <dbReference type="NCBI Taxonomy" id="81408"/>
    <lineage>
        <taxon>Bacteria</taxon>
        <taxon>Bacillati</taxon>
        <taxon>Bacillota</taxon>
        <taxon>Bacilli</taxon>
        <taxon>Bacillales</taxon>
        <taxon>Anoxybacillaceae</taxon>
        <taxon>Saccharococcus</taxon>
    </lineage>
</organism>
<keyword evidence="1" id="KW-1133">Transmembrane helix</keyword>
<name>A0A150L5G5_9BACL</name>